<protein>
    <submittedName>
        <fullName evidence="2">F-box/FBD/LRR-repeat protein At5g44960</fullName>
    </submittedName>
</protein>
<gene>
    <name evidence="2" type="primary">LOC142168864</name>
</gene>
<name>A0AC58SME5_TOBAC</name>
<evidence type="ECO:0000313" key="1">
    <source>
        <dbReference type="Proteomes" id="UP000790787"/>
    </source>
</evidence>
<organism evidence="1 2">
    <name type="scientific">Nicotiana tabacum</name>
    <name type="common">Common tobacco</name>
    <dbReference type="NCBI Taxonomy" id="4097"/>
    <lineage>
        <taxon>Eukaryota</taxon>
        <taxon>Viridiplantae</taxon>
        <taxon>Streptophyta</taxon>
        <taxon>Embryophyta</taxon>
        <taxon>Tracheophyta</taxon>
        <taxon>Spermatophyta</taxon>
        <taxon>Magnoliopsida</taxon>
        <taxon>eudicotyledons</taxon>
        <taxon>Gunneridae</taxon>
        <taxon>Pentapetalae</taxon>
        <taxon>asterids</taxon>
        <taxon>lamiids</taxon>
        <taxon>Solanales</taxon>
        <taxon>Solanaceae</taxon>
        <taxon>Nicotianoideae</taxon>
        <taxon>Nicotianeae</taxon>
        <taxon>Nicotiana</taxon>
    </lineage>
</organism>
<proteinExistence type="predicted"/>
<evidence type="ECO:0000313" key="2">
    <source>
        <dbReference type="RefSeq" id="XP_075086132.1"/>
    </source>
</evidence>
<keyword evidence="1" id="KW-1185">Reference proteome</keyword>
<reference evidence="1" key="1">
    <citation type="journal article" date="2014" name="Nat. Commun.">
        <title>The tobacco genome sequence and its comparison with those of tomato and potato.</title>
        <authorList>
            <person name="Sierro N."/>
            <person name="Battey J.N."/>
            <person name="Ouadi S."/>
            <person name="Bakaher N."/>
            <person name="Bovet L."/>
            <person name="Willig A."/>
            <person name="Goepfert S."/>
            <person name="Peitsch M.C."/>
            <person name="Ivanov N.V."/>
        </authorList>
    </citation>
    <scope>NUCLEOTIDE SEQUENCE [LARGE SCALE GENOMIC DNA]</scope>
</reference>
<reference evidence="2" key="2">
    <citation type="submission" date="2025-08" db="UniProtKB">
        <authorList>
            <consortium name="RefSeq"/>
        </authorList>
    </citation>
    <scope>IDENTIFICATION</scope>
    <source>
        <tissue evidence="2">Leaf</tissue>
    </source>
</reference>
<dbReference type="Proteomes" id="UP000790787">
    <property type="component" value="Chromosome 14"/>
</dbReference>
<sequence length="421" mass="48897">MRYSQILSYLSYEEATHMRILSKTWLQAWLTHPKLEFTFDFHKGNMKIVDKVMERYGETKIPIDKFELWMFSSKSRCGEVFPLIDKWIDIALQNGAKDLVYRDTSSTDPLYPLPIFTILAAKSLTKLVLTRCDLMHLSLPGGVVNCNSLRELSLLQTLLTSCPLIVNFIIEHCTELKKIELLTLQKIKSQFLESLKLDYASKGPERFNIGSQSLKDFKIKNCEGIEEIDAPNLLSFEYTEGQIPKLETAKKSSQLMHTKIVFYCWNNLDAAWFCKLRNFLSNWTSCSKVFLYFSEFNEINTKELKLHHRVSTPQVDVLDIASLRPSRECATFLDALLWSCHPKKLKLRSTAKMISYFIDRLTYMKNSSHSTSHESKSWHSQLKEVKAYTFDGENRRVELRSGDRAIRTLTESVTVCFLLDW</sequence>
<accession>A0AC58SME5</accession>
<dbReference type="RefSeq" id="XP_075086132.1">
    <property type="nucleotide sequence ID" value="XM_075230031.1"/>
</dbReference>